<feature type="compositionally biased region" description="Basic and acidic residues" evidence="8">
    <location>
        <begin position="734"/>
        <end position="747"/>
    </location>
</feature>
<feature type="compositionally biased region" description="Basic and acidic residues" evidence="8">
    <location>
        <begin position="1007"/>
        <end position="1016"/>
    </location>
</feature>
<gene>
    <name evidence="9" type="ORF">SSX86_029553</name>
</gene>
<keyword evidence="7" id="KW-0131">Cell cycle</keyword>
<comment type="caution">
    <text evidence="9">The sequence shown here is derived from an EMBL/GenBank/DDBJ whole genome shotgun (WGS) entry which is preliminary data.</text>
</comment>
<keyword evidence="2" id="KW-0132">Cell division</keyword>
<keyword evidence="4" id="KW-0498">Mitosis</keyword>
<evidence type="ECO:0000256" key="6">
    <source>
        <dbReference type="ARBA" id="ARBA00023242"/>
    </source>
</evidence>
<keyword evidence="10" id="KW-1185">Reference proteome</keyword>
<dbReference type="SUPFAM" id="SSF48371">
    <property type="entry name" value="ARM repeat"/>
    <property type="match status" value="1"/>
</dbReference>
<feature type="compositionally biased region" description="Basic residues" evidence="8">
    <location>
        <begin position="1061"/>
        <end position="1073"/>
    </location>
</feature>
<feature type="compositionally biased region" description="Basic residues" evidence="8">
    <location>
        <begin position="700"/>
        <end position="710"/>
    </location>
</feature>
<dbReference type="GO" id="GO:0007064">
    <property type="term" value="P:mitotic sister chromatid cohesion"/>
    <property type="evidence" value="ECO:0007669"/>
    <property type="project" value="InterPro"/>
</dbReference>
<comment type="subcellular location">
    <subcellularLocation>
        <location evidence="1">Nucleus</location>
    </subcellularLocation>
</comment>
<dbReference type="GO" id="GO:0035825">
    <property type="term" value="P:homologous recombination"/>
    <property type="evidence" value="ECO:0007669"/>
    <property type="project" value="UniProtKB-ARBA"/>
</dbReference>
<reference evidence="9 10" key="1">
    <citation type="submission" date="2024-04" db="EMBL/GenBank/DDBJ databases">
        <title>The reference genome of an endangered Asteraceae, Deinandra increscens subsp. villosa, native to the Central Coast of California.</title>
        <authorList>
            <person name="Guilliams M."/>
            <person name="Hasenstab-Lehman K."/>
            <person name="Meyer R."/>
            <person name="Mcevoy S."/>
        </authorList>
    </citation>
    <scope>NUCLEOTIDE SEQUENCE [LARGE SCALE GENOMIC DNA]</scope>
    <source>
        <tissue evidence="9">Leaf</tissue>
    </source>
</reference>
<feature type="compositionally biased region" description="Basic residues" evidence="8">
    <location>
        <begin position="967"/>
        <end position="985"/>
    </location>
</feature>
<feature type="compositionally biased region" description="Basic and acidic residues" evidence="8">
    <location>
        <begin position="1051"/>
        <end position="1060"/>
    </location>
</feature>
<evidence type="ECO:0000256" key="4">
    <source>
        <dbReference type="ARBA" id="ARBA00022776"/>
    </source>
</evidence>
<dbReference type="EMBL" id="JBCNJP010000027">
    <property type="protein sequence ID" value="KAK9052923.1"/>
    <property type="molecule type" value="Genomic_DNA"/>
</dbReference>
<feature type="compositionally biased region" description="Basic and acidic residues" evidence="8">
    <location>
        <begin position="577"/>
        <end position="594"/>
    </location>
</feature>
<feature type="compositionally biased region" description="Basic and acidic residues" evidence="8">
    <location>
        <begin position="350"/>
        <end position="360"/>
    </location>
</feature>
<evidence type="ECO:0000256" key="7">
    <source>
        <dbReference type="ARBA" id="ARBA00023306"/>
    </source>
</evidence>
<feature type="compositionally biased region" description="Polar residues" evidence="8">
    <location>
        <begin position="315"/>
        <end position="334"/>
    </location>
</feature>
<accession>A0AAP0CCS1</accession>
<dbReference type="InterPro" id="IPR016024">
    <property type="entry name" value="ARM-type_fold"/>
</dbReference>
<feature type="region of interest" description="Disordered" evidence="8">
    <location>
        <begin position="301"/>
        <end position="360"/>
    </location>
</feature>
<feature type="compositionally biased region" description="Basic residues" evidence="8">
    <location>
        <begin position="1017"/>
        <end position="1028"/>
    </location>
</feature>
<evidence type="ECO:0000256" key="3">
    <source>
        <dbReference type="ARBA" id="ARBA00022763"/>
    </source>
</evidence>
<evidence type="ECO:0000313" key="10">
    <source>
        <dbReference type="Proteomes" id="UP001408789"/>
    </source>
</evidence>
<organism evidence="9 10">
    <name type="scientific">Deinandra increscens subsp. villosa</name>
    <dbReference type="NCBI Taxonomy" id="3103831"/>
    <lineage>
        <taxon>Eukaryota</taxon>
        <taxon>Viridiplantae</taxon>
        <taxon>Streptophyta</taxon>
        <taxon>Embryophyta</taxon>
        <taxon>Tracheophyta</taxon>
        <taxon>Spermatophyta</taxon>
        <taxon>Magnoliopsida</taxon>
        <taxon>eudicotyledons</taxon>
        <taxon>Gunneridae</taxon>
        <taxon>Pentapetalae</taxon>
        <taxon>asterids</taxon>
        <taxon>campanulids</taxon>
        <taxon>Asterales</taxon>
        <taxon>Asteraceae</taxon>
        <taxon>Asteroideae</taxon>
        <taxon>Heliantheae alliance</taxon>
        <taxon>Madieae</taxon>
        <taxon>Madiinae</taxon>
        <taxon>Deinandra</taxon>
    </lineage>
</organism>
<feature type="compositionally biased region" description="Basic and acidic residues" evidence="8">
    <location>
        <begin position="611"/>
        <end position="628"/>
    </location>
</feature>
<dbReference type="PANTHER" id="PTHR12663">
    <property type="entry name" value="ANDROGEN INDUCED INHIBITOR OF PROLIFERATION AS3 / PDS5-RELATED"/>
    <property type="match status" value="1"/>
</dbReference>
<dbReference type="Pfam" id="PF20168">
    <property type="entry name" value="PDS5"/>
    <property type="match status" value="1"/>
</dbReference>
<dbReference type="GO" id="GO:0005634">
    <property type="term" value="C:nucleus"/>
    <property type="evidence" value="ECO:0007669"/>
    <property type="project" value="UniProtKB-SubCell"/>
</dbReference>
<evidence type="ECO:0000256" key="1">
    <source>
        <dbReference type="ARBA" id="ARBA00004123"/>
    </source>
</evidence>
<feature type="compositionally biased region" description="Basic residues" evidence="8">
    <location>
        <begin position="564"/>
        <end position="575"/>
    </location>
</feature>
<keyword evidence="6" id="KW-0539">Nucleus</keyword>
<keyword evidence="5" id="KW-0234">DNA repair</keyword>
<feature type="compositionally biased region" description="Basic residues" evidence="8">
    <location>
        <begin position="530"/>
        <end position="541"/>
    </location>
</feature>
<protein>
    <recommendedName>
        <fullName evidence="11">Tudor domain-containing protein</fullName>
    </recommendedName>
</protein>
<feature type="compositionally biased region" description="Basic residues" evidence="8">
    <location>
        <begin position="598"/>
        <end position="608"/>
    </location>
</feature>
<feature type="compositionally biased region" description="Basic and acidic residues" evidence="8">
    <location>
        <begin position="457"/>
        <end position="467"/>
    </location>
</feature>
<proteinExistence type="predicted"/>
<dbReference type="GO" id="GO:0051301">
    <property type="term" value="P:cell division"/>
    <property type="evidence" value="ECO:0007669"/>
    <property type="project" value="UniProtKB-KW"/>
</dbReference>
<dbReference type="InterPro" id="IPR039776">
    <property type="entry name" value="Pds5"/>
</dbReference>
<evidence type="ECO:0000256" key="8">
    <source>
        <dbReference type="SAM" id="MobiDB-lite"/>
    </source>
</evidence>
<feature type="compositionally biased region" description="Low complexity" evidence="8">
    <location>
        <begin position="380"/>
        <end position="393"/>
    </location>
</feature>
<dbReference type="AlphaFoldDB" id="A0AAP0CCS1"/>
<feature type="compositionally biased region" description="Basic and acidic residues" evidence="8">
    <location>
        <begin position="301"/>
        <end position="313"/>
    </location>
</feature>
<evidence type="ECO:0000256" key="5">
    <source>
        <dbReference type="ARBA" id="ARBA00023204"/>
    </source>
</evidence>
<feature type="compositionally biased region" description="Basic residues" evidence="8">
    <location>
        <begin position="394"/>
        <end position="405"/>
    </location>
</feature>
<feature type="compositionally biased region" description="Basic and acidic residues" evidence="8">
    <location>
        <begin position="542"/>
        <end position="551"/>
    </location>
</feature>
<feature type="compositionally biased region" description="Basic residues" evidence="8">
    <location>
        <begin position="666"/>
        <end position="676"/>
    </location>
</feature>
<feature type="compositionally biased region" description="Basic and acidic residues" evidence="8">
    <location>
        <begin position="497"/>
        <end position="526"/>
    </location>
</feature>
<keyword evidence="3" id="KW-0227">DNA damage</keyword>
<feature type="region of interest" description="Disordered" evidence="8">
    <location>
        <begin position="374"/>
        <end position="849"/>
    </location>
</feature>
<dbReference type="GO" id="GO:0006281">
    <property type="term" value="P:DNA repair"/>
    <property type="evidence" value="ECO:0007669"/>
    <property type="project" value="UniProtKB-KW"/>
</dbReference>
<feature type="region of interest" description="Disordered" evidence="8">
    <location>
        <begin position="927"/>
        <end position="1118"/>
    </location>
</feature>
<evidence type="ECO:0000313" key="9">
    <source>
        <dbReference type="EMBL" id="KAK9052923.1"/>
    </source>
</evidence>
<dbReference type="GO" id="GO:0000785">
    <property type="term" value="C:chromatin"/>
    <property type="evidence" value="ECO:0007669"/>
    <property type="project" value="TreeGrafter"/>
</dbReference>
<feature type="compositionally biased region" description="Acidic residues" evidence="8">
    <location>
        <begin position="752"/>
        <end position="761"/>
    </location>
</feature>
<name>A0AAP0CCS1_9ASTR</name>
<evidence type="ECO:0008006" key="11">
    <source>
        <dbReference type="Google" id="ProtNLM"/>
    </source>
</evidence>
<feature type="compositionally biased region" description="Basic and acidic residues" evidence="8">
    <location>
        <begin position="1076"/>
        <end position="1085"/>
    </location>
</feature>
<feature type="compositionally biased region" description="Acidic residues" evidence="8">
    <location>
        <begin position="997"/>
        <end position="1006"/>
    </location>
</feature>
<evidence type="ECO:0000256" key="2">
    <source>
        <dbReference type="ARBA" id="ARBA00022618"/>
    </source>
</evidence>
<feature type="compositionally biased region" description="Basic and acidic residues" evidence="8">
    <location>
        <begin position="941"/>
        <end position="966"/>
    </location>
</feature>
<feature type="compositionally biased region" description="Basic and acidic residues" evidence="8">
    <location>
        <begin position="788"/>
        <end position="809"/>
    </location>
</feature>
<sequence>MGTTDSELELRVQLKEAGRLLSNPPASIDELLHILDQSEKLLSMVDQSPNNLMQESLKQPIKALVDKSLLEHSCMDVQVAVASCLCEITRITAPDAPYTDEELKGIFQCIVSSLEDLSDKSSQSYAKRVSILETVSRVRSCVIMLDLECDDLIVKLFEHFLNSVRDHHLDHVFSLMTNVMVLVLEESEDISLDMLKPLLASIKNNSEGVLLAARKLGEEVIKKSADKLRPYLDKAVAILGDSLADYSKVLTSICKGTTDSVDHNDDSASVKPKVVGTKPAIVSLDNAAKAISNRDMMTMEGDAKPEGAIDHPGSELTSKLDTNNSVAENSGNVESKSDTTKAAKPFVSETVHDPNRAEKSPEIVVSVKKLLDDEIANPPSQSGSQQEESQSKIQIKKGIRSKKKGLSQTDMPSTVDVLTKVNDGASDPDMKSPKRSRKKTPKAEENKPSVTTGSDVEPLKSLDKVESGGDSVPKSAKRLGKKVGDRGSKMPKLSIKKVSESKKSPEVELVKWTLKKDNETDSDAKPLKQSGKKGQRSKVISKRNEDVANKDEETDSDAEPLKQSAKKGQKSKIISKRSVDVTNKDGETDSDAKPLKQSGKKGQKRKVISKLSKDITNKDEETDSDAKPLKQSGKKGQKRKVISKPSKDITNKDEETDSDAIPLKQSGKKGQKRKVISKPSEDNTNKDEETDSDDIPLKQSGKKGQKRKVISKPSENIANKDEETDSDNTPVKLSENKEEGTDSDHKPLNLSENEEEEETDSDNMPLILSAKKGNRSSASVVKSSSMNKDGKKQGHGKNVEDKDQTKPLSEDDDGMNVSLKSALKKATKRKGNSEEALSISSKRKRSITKNKVTNDIEYDDSLVGQKVKVWWPHDKMYYEGVVESFDSTVKMHKVLYVDGDEETLNLRKEKWEFLKEFSAPSKEVAVEAQNTDILPEIAGSPKDESKVPSKEVELKEDEKTKKDGKKEKQKKLVYSRGKKGSKSKTKSPDDNVKESADGDAAEEPESEKEKSKETPKIRSKGVNKKRKMNSISLDDNVKESADGDAAEEPESEKKSTETPKIKSKGGNKKRKMSSKSPDDNVKESAGEDAAEVPESEKEKSTETPKIGSKGGGKKKKMN</sequence>
<feature type="compositionally biased region" description="Basic and acidic residues" evidence="8">
    <location>
        <begin position="986"/>
        <end position="996"/>
    </location>
</feature>
<feature type="compositionally biased region" description="Basic residues" evidence="8">
    <location>
        <begin position="632"/>
        <end position="642"/>
    </location>
</feature>
<dbReference type="SUPFAM" id="SSF63748">
    <property type="entry name" value="Tudor/PWWP/MBT"/>
    <property type="match status" value="1"/>
</dbReference>
<dbReference type="CDD" id="cd20404">
    <property type="entry name" value="Tudor_Agenet_AtEML-like"/>
    <property type="match status" value="1"/>
</dbReference>
<feature type="compositionally biased region" description="Low complexity" evidence="8">
    <location>
        <begin position="776"/>
        <end position="785"/>
    </location>
</feature>
<dbReference type="Proteomes" id="UP001408789">
    <property type="component" value="Unassembled WGS sequence"/>
</dbReference>
<dbReference type="Gene3D" id="2.30.30.140">
    <property type="match status" value="1"/>
</dbReference>
<dbReference type="PANTHER" id="PTHR12663:SF3">
    <property type="entry name" value="SISTER CHROMATID COHESION PROTEIN PDS5 HOMOLOG C"/>
    <property type="match status" value="1"/>
</dbReference>